<sequence>MTQRRRSTFDDPRFEGRKRGIHRLALSIDPANAYQVNVVQDQTFPDPGFTRSVQIMQALAFCGPASFHVYILQECKFDNPPYLVNALSTSFESERARHWLN</sequence>
<comment type="caution">
    <text evidence="1">The sequence shown here is derived from an EMBL/GenBank/DDBJ whole genome shotgun (WGS) entry which is preliminary data.</text>
</comment>
<evidence type="ECO:0000313" key="1">
    <source>
        <dbReference type="EMBL" id="KAL3421030.1"/>
    </source>
</evidence>
<proteinExistence type="predicted"/>
<accession>A0ABR4PCJ3</accession>
<gene>
    <name evidence="1" type="ORF">PVAG01_07475</name>
</gene>
<protein>
    <submittedName>
        <fullName evidence="1">Uncharacterized protein</fullName>
    </submittedName>
</protein>
<keyword evidence="2" id="KW-1185">Reference proteome</keyword>
<reference evidence="1 2" key="1">
    <citation type="submission" date="2024-06" db="EMBL/GenBank/DDBJ databases">
        <title>Complete genome of Phlyctema vagabunda strain 19-DSS-EL-015.</title>
        <authorList>
            <person name="Fiorenzani C."/>
        </authorList>
    </citation>
    <scope>NUCLEOTIDE SEQUENCE [LARGE SCALE GENOMIC DNA]</scope>
    <source>
        <strain evidence="1 2">19-DSS-EL-015</strain>
    </source>
</reference>
<organism evidence="1 2">
    <name type="scientific">Phlyctema vagabunda</name>
    <dbReference type="NCBI Taxonomy" id="108571"/>
    <lineage>
        <taxon>Eukaryota</taxon>
        <taxon>Fungi</taxon>
        <taxon>Dikarya</taxon>
        <taxon>Ascomycota</taxon>
        <taxon>Pezizomycotina</taxon>
        <taxon>Leotiomycetes</taxon>
        <taxon>Helotiales</taxon>
        <taxon>Dermateaceae</taxon>
        <taxon>Phlyctema</taxon>
    </lineage>
</organism>
<evidence type="ECO:0000313" key="2">
    <source>
        <dbReference type="Proteomes" id="UP001629113"/>
    </source>
</evidence>
<dbReference type="EMBL" id="JBFCZG010000006">
    <property type="protein sequence ID" value="KAL3421030.1"/>
    <property type="molecule type" value="Genomic_DNA"/>
</dbReference>
<dbReference type="Proteomes" id="UP001629113">
    <property type="component" value="Unassembled WGS sequence"/>
</dbReference>
<name>A0ABR4PCJ3_9HELO</name>